<accession>A0AAD8M4F1</accession>
<sequence length="241" mass="27096">MVKRRVKRTTKKADASPASNICENDSKEHEIGDKEDVFDDREVERQSAAIRTIRDAETERLLTGLRLLRLYFNKDQLQTPVLQYFREHLPNLAHVGDVKNGQYEVQWKEMDVNLYAGHGDGGNMHAYLLNQMSMAHPDCPATMPSLGGYGFSTETVKTRFLGADNLNIREFNLDEPSDTRMPGFQDSVQTPGANSQRLSVGMTPKSQRVPKHGEMLLSVHGSPLGVYKEDNMEAINESGED</sequence>
<dbReference type="PANTHER" id="PTHR37248">
    <property type="entry name" value="TRANSLATION INITIATION FACTOR"/>
    <property type="match status" value="1"/>
</dbReference>
<dbReference type="PANTHER" id="PTHR37248:SF1">
    <property type="entry name" value="TRANSLATION INITIATION FACTOR"/>
    <property type="match status" value="1"/>
</dbReference>
<keyword evidence="3" id="KW-1185">Reference proteome</keyword>
<feature type="compositionally biased region" description="Basic residues" evidence="1">
    <location>
        <begin position="1"/>
        <end position="10"/>
    </location>
</feature>
<evidence type="ECO:0000256" key="1">
    <source>
        <dbReference type="SAM" id="MobiDB-lite"/>
    </source>
</evidence>
<reference evidence="2" key="2">
    <citation type="submission" date="2023-05" db="EMBL/GenBank/DDBJ databases">
        <authorList>
            <person name="Schelkunov M.I."/>
        </authorList>
    </citation>
    <scope>NUCLEOTIDE SEQUENCE</scope>
    <source>
        <strain evidence="2">Hsosn_3</strain>
        <tissue evidence="2">Leaf</tissue>
    </source>
</reference>
<dbReference type="Proteomes" id="UP001237642">
    <property type="component" value="Unassembled WGS sequence"/>
</dbReference>
<dbReference type="EMBL" id="JAUIZM010000010">
    <property type="protein sequence ID" value="KAK1361680.1"/>
    <property type="molecule type" value="Genomic_DNA"/>
</dbReference>
<dbReference type="AlphaFoldDB" id="A0AAD8M4F1"/>
<reference evidence="2" key="1">
    <citation type="submission" date="2023-02" db="EMBL/GenBank/DDBJ databases">
        <title>Genome of toxic invasive species Heracleum sosnowskyi carries increased number of genes despite the absence of recent whole-genome duplications.</title>
        <authorList>
            <person name="Schelkunov M."/>
            <person name="Shtratnikova V."/>
            <person name="Makarenko M."/>
            <person name="Klepikova A."/>
            <person name="Omelchenko D."/>
            <person name="Novikova G."/>
            <person name="Obukhova E."/>
            <person name="Bogdanov V."/>
            <person name="Penin A."/>
            <person name="Logacheva M."/>
        </authorList>
    </citation>
    <scope>NUCLEOTIDE SEQUENCE</scope>
    <source>
        <strain evidence="2">Hsosn_3</strain>
        <tissue evidence="2">Leaf</tissue>
    </source>
</reference>
<protein>
    <submittedName>
        <fullName evidence="2">Tetratricopeptide repeat (TPR)-like superfamily protein</fullName>
    </submittedName>
</protein>
<proteinExistence type="predicted"/>
<feature type="compositionally biased region" description="Basic and acidic residues" evidence="1">
    <location>
        <begin position="24"/>
        <end position="33"/>
    </location>
</feature>
<evidence type="ECO:0000313" key="2">
    <source>
        <dbReference type="EMBL" id="KAK1361680.1"/>
    </source>
</evidence>
<name>A0AAD8M4F1_9APIA</name>
<evidence type="ECO:0000313" key="3">
    <source>
        <dbReference type="Proteomes" id="UP001237642"/>
    </source>
</evidence>
<comment type="caution">
    <text evidence="2">The sequence shown here is derived from an EMBL/GenBank/DDBJ whole genome shotgun (WGS) entry which is preliminary data.</text>
</comment>
<gene>
    <name evidence="2" type="ORF">POM88_046154</name>
</gene>
<organism evidence="2 3">
    <name type="scientific">Heracleum sosnowskyi</name>
    <dbReference type="NCBI Taxonomy" id="360622"/>
    <lineage>
        <taxon>Eukaryota</taxon>
        <taxon>Viridiplantae</taxon>
        <taxon>Streptophyta</taxon>
        <taxon>Embryophyta</taxon>
        <taxon>Tracheophyta</taxon>
        <taxon>Spermatophyta</taxon>
        <taxon>Magnoliopsida</taxon>
        <taxon>eudicotyledons</taxon>
        <taxon>Gunneridae</taxon>
        <taxon>Pentapetalae</taxon>
        <taxon>asterids</taxon>
        <taxon>campanulids</taxon>
        <taxon>Apiales</taxon>
        <taxon>Apiaceae</taxon>
        <taxon>Apioideae</taxon>
        <taxon>apioid superclade</taxon>
        <taxon>Tordylieae</taxon>
        <taxon>Tordyliinae</taxon>
        <taxon>Heracleum</taxon>
    </lineage>
</organism>
<feature type="region of interest" description="Disordered" evidence="1">
    <location>
        <begin position="1"/>
        <end position="33"/>
    </location>
</feature>